<dbReference type="AlphaFoldDB" id="A0A380TB48"/>
<organism evidence="2">
    <name type="scientific">metagenome</name>
    <dbReference type="NCBI Taxonomy" id="256318"/>
    <lineage>
        <taxon>unclassified sequences</taxon>
        <taxon>metagenomes</taxon>
    </lineage>
</organism>
<evidence type="ECO:0000313" key="2">
    <source>
        <dbReference type="EMBL" id="SUS04603.1"/>
    </source>
</evidence>
<protein>
    <submittedName>
        <fullName evidence="2">Uncharacterized protein</fullName>
    </submittedName>
</protein>
<reference evidence="2" key="1">
    <citation type="submission" date="2018-07" db="EMBL/GenBank/DDBJ databases">
        <authorList>
            <person name="Quirk P.G."/>
            <person name="Krulwich T.A."/>
        </authorList>
    </citation>
    <scope>NUCLEOTIDE SEQUENCE</scope>
</reference>
<accession>A0A380TB48</accession>
<name>A0A380TB48_9ZZZZ</name>
<feature type="region of interest" description="Disordered" evidence="1">
    <location>
        <begin position="1"/>
        <end position="42"/>
    </location>
</feature>
<evidence type="ECO:0000256" key="1">
    <source>
        <dbReference type="SAM" id="MobiDB-lite"/>
    </source>
</evidence>
<gene>
    <name evidence="2" type="ORF">DF3PB_1350001</name>
</gene>
<dbReference type="EMBL" id="UIDG01000041">
    <property type="protein sequence ID" value="SUS04603.1"/>
    <property type="molecule type" value="Genomic_DNA"/>
</dbReference>
<sequence length="75" mass="8413">MPAGALVQPAGLFAQRWRPAGDRRSTDCRPPAAQAMKKQEASTKHYERLGRILWVAEASVPDRHRSGSERGKKWT</sequence>
<proteinExistence type="predicted"/>